<keyword evidence="5" id="KW-1185">Reference proteome</keyword>
<reference evidence="4" key="1">
    <citation type="submission" date="2022-11" db="EMBL/GenBank/DDBJ databases">
        <authorList>
            <person name="Morgan W.R."/>
            <person name="Tartar A."/>
        </authorList>
    </citation>
    <scope>NUCLEOTIDE SEQUENCE</scope>
    <source>
        <strain evidence="4">ARSEF 373</strain>
    </source>
</reference>
<dbReference type="InterPro" id="IPR016024">
    <property type="entry name" value="ARM-type_fold"/>
</dbReference>
<evidence type="ECO:0000313" key="5">
    <source>
        <dbReference type="Proteomes" id="UP001146120"/>
    </source>
</evidence>
<dbReference type="GO" id="GO:0005829">
    <property type="term" value="C:cytosol"/>
    <property type="evidence" value="ECO:0007669"/>
    <property type="project" value="GOC"/>
</dbReference>
<dbReference type="Pfam" id="PF25808">
    <property type="entry name" value="TPR_LAA1_C"/>
    <property type="match status" value="1"/>
</dbReference>
<feature type="domain" description="LAA1-like C-terminal TPR repeats" evidence="3">
    <location>
        <begin position="2042"/>
        <end position="2167"/>
    </location>
</feature>
<dbReference type="GO" id="GO:0042147">
    <property type="term" value="P:retrograde transport, endosome to Golgi"/>
    <property type="evidence" value="ECO:0007669"/>
    <property type="project" value="TreeGrafter"/>
</dbReference>
<dbReference type="InterPro" id="IPR057981">
    <property type="entry name" value="TPR_LAA1-like_C"/>
</dbReference>
<evidence type="ECO:0000256" key="1">
    <source>
        <dbReference type="ARBA" id="ARBA00008304"/>
    </source>
</evidence>
<reference evidence="4" key="2">
    <citation type="journal article" date="2023" name="Microbiol Resour">
        <title>Decontamination and Annotation of the Draft Genome Sequence of the Oomycete Lagenidium giganteum ARSEF 373.</title>
        <authorList>
            <person name="Morgan W.R."/>
            <person name="Tartar A."/>
        </authorList>
    </citation>
    <scope>NUCLEOTIDE SEQUENCE</scope>
    <source>
        <strain evidence="4">ARSEF 373</strain>
    </source>
</reference>
<organism evidence="4 5">
    <name type="scientific">Lagenidium giganteum</name>
    <dbReference type="NCBI Taxonomy" id="4803"/>
    <lineage>
        <taxon>Eukaryota</taxon>
        <taxon>Sar</taxon>
        <taxon>Stramenopiles</taxon>
        <taxon>Oomycota</taxon>
        <taxon>Peronosporomycetes</taxon>
        <taxon>Pythiales</taxon>
        <taxon>Pythiaceae</taxon>
    </lineage>
</organism>
<gene>
    <name evidence="4" type="ORF">N0F65_003890</name>
</gene>
<protein>
    <recommendedName>
        <fullName evidence="3">LAA1-like C-terminal TPR repeats domain-containing protein</fullName>
    </recommendedName>
</protein>
<dbReference type="PANTHER" id="PTHR21663:SF0">
    <property type="entry name" value="HEAT REPEAT-CONTAINING PROTEIN 5B"/>
    <property type="match status" value="1"/>
</dbReference>
<dbReference type="GO" id="GO:0016020">
    <property type="term" value="C:membrane"/>
    <property type="evidence" value="ECO:0007669"/>
    <property type="project" value="TreeGrafter"/>
</dbReference>
<dbReference type="GO" id="GO:0030139">
    <property type="term" value="C:endocytic vesicle"/>
    <property type="evidence" value="ECO:0007669"/>
    <property type="project" value="TreeGrafter"/>
</dbReference>
<dbReference type="InterPro" id="IPR011989">
    <property type="entry name" value="ARM-like"/>
</dbReference>
<comment type="caution">
    <text evidence="4">The sequence shown here is derived from an EMBL/GenBank/DDBJ whole genome shotgun (WGS) entry which is preliminary data.</text>
</comment>
<dbReference type="InterPro" id="IPR046837">
    <property type="entry name" value="Laa1/Sip1/HEATR5-like_HEAT"/>
</dbReference>
<dbReference type="SUPFAM" id="SSF48371">
    <property type="entry name" value="ARM repeat"/>
    <property type="match status" value="2"/>
</dbReference>
<name>A0AAV2ZFB3_9STRA</name>
<dbReference type="InterPro" id="IPR040108">
    <property type="entry name" value="Laa1/Sip1/HEATR5"/>
</dbReference>
<evidence type="ECO:0000259" key="3">
    <source>
        <dbReference type="Pfam" id="PF25808"/>
    </source>
</evidence>
<accession>A0AAV2ZFB3</accession>
<evidence type="ECO:0000313" key="4">
    <source>
        <dbReference type="EMBL" id="DBA03170.1"/>
    </source>
</evidence>
<sequence>MEAIVERLSACVEELRNAGSHADVQALQRKLLKELFSVRAQLAAAAAASTSGRAPQGSLFHLMLQALLVYSGNHTGNTSSGTSGTNSTIAMALTSSGAASSECVQQLLVECMAITYEFSAASAMNELLASKNVSIYIKTSIAMVVSFLPSNDANQFIPEVMGFANRNIKNADYYMKQCLLESVTRLLESENPPLTTFHVEALKIVSKTFQDKTPEVRAKAADLLHSIARFTSTLSSASASSSHGSASSASAAAGSVTLEAVMQIALKGMDDTSLDARRAYATVVGVVLAKFAMSSSEDASASMASVLAARNGDDDDGRPSDQEQGGQKSKLSFKLGGMHVPGLSLSRRKTVVVSFSNIASVVMYLREILTTKYLVGTQNNGGMLASYAIALCGMFERLPRDAMNESQLSEVLEAVLSILDHPFALGDLSRARNAACFVLRNGLNSCLMERQREALCGVYLKTLRDEMEGNHHKLLSVLVEVSHVFQSRGEAAVVYAQDATSTLQALLAHEKQSVRFQSAVAMASLMTAVPYRLKSVLDESIKKLRETTAILLHDSAASDASGQEKSKTHLYLVQGQSSAISHIVRALKIQGSGGLSHAVLGSVLELAVELIKSQFVETHADSVWLTCTRAGWNLLGNLVVIEDANWIQSVAHRLVSLWLKASVLHSREPSLELLRIEAAVGALQCFLTSCADMVAKLDGVLPVLAHILRVYVVATQDQLSNPQKRRGQVARYRLITGIMKCYALLPPIYSDSYMLLLDLIAEFTTAQSLTSLNHSSLVPASSTYLHNAMSGVDDALEMISTSRLVPSDDPDVLYCRELNHVLVMLQHEHALTDVEVEVQYLDTFWGLCCEQDGENETHRRGICSSFTYVRLVDASVFLFGKLFHFVPDELQLRCLQHYAGVLADGRVDCEVNVCSLLFAAIKEARDAHESLTATAFWPQQVQTMMCEMISSENDRVRRGAGEALGMLSSLLGEAKCKTLVHEIEKRLIVDKLPSGGNHDSSVLFAGAAFALACIKRVCGSRVSIDTGLIFRFGGEISQPLRPWILHAWSVVIESVSSNSDFEQYVKSSMSLIEAHILAGFHHSKTNKKGLRWQISTKIAIGRIINGVVATLGPDLASAKNRLNEFYTVWGLLRQDGDTRIELEFLKFIEQVVVFAPAHFRKGDLKHILGIVSTSDAFVSRTDSFAHPLIALDKVKLAPINGLSRNILQQVGMSCIRTLVERDPTTINRYKLQCVLFHAMHAEYTSFTWRYLPGLHGMWDFLAFKFHVPCKTRNGLEEIRDTILALIDIDAGTRRGANPCVWALFCRGIAIGESGESISNDNSEQLLMSPRNADAAPPTSGNNNSVTDAWGAKAASADDLDIAANSRQIEVWRETKVQVVDLLKNLPGLSRRVRMFAVDCVLHVFDMIGASGTKASQHFDLQATRQHFFEEVKAAQEASSPITTSTVEDNFLCMYLDEFVTLACQVATTSAEGFELQLFQHAGQRFLRVVVQKFANVKDPEVPTGDAYLLDPYQAQISSAIRHALKQTQPTSDGTSVEFFAPLAVEARMTCGGAISNRQVQDKVALGRILKMIVSDDYGHPQYIGDESNRICLALSSLTCLADLLSSSVNAALKSDRYRLTADPLVKATMSAIGSGFDYLIKCWMDITHGYGCVMQGSSGWPVVESLKARSNGPVQSATLHLALFTGGSLPPSKLNELRVVYKRSWPAVVNALAVCWSDLDLQAERSALNVTVLLSFASYHMMSIIREGDESSLIPVLHAIPTLLRLLRDSPDQRQLGSIFAGIVETLITVALHVVGQTRVEVVQTLFTCLSGDLIESAKGDPQANQQVLTQLLGDAALCPLECVRASLDVHDGHTVTNVERNQVKDLIQLAAKGIVLIHKTAGIQARAVDALRELRQCYPFLHLSPEVIEASLAVSRASVESVAAFFKNVADDDAANRQNVSDVIHQSMAYLLKWIKSLLATTGSEVATQLDYAFRVTVSYQTRLPSCVTPMMNSFHIALCGLAQDLLKDWKNTSKLTTRLLHGIRAIVQKLADIEDVNNVAVYASSLGPALVDVVDAFSATSAVASEIEVLDEVEALLRLLSTQMQEDFGSAFVRLMLPKLAQVLANQSSSTASGNQVAGIMARLLLCFAQTRSIAFKEVVVAMPTTQRGVLESTLRSALTGGAAAPSAGAAPRRLDLSRYG</sequence>
<dbReference type="Pfam" id="PF20210">
    <property type="entry name" value="Laa1_Sip1_HTR5"/>
    <property type="match status" value="1"/>
</dbReference>
<dbReference type="EMBL" id="DAKRPA010000022">
    <property type="protein sequence ID" value="DBA03170.1"/>
    <property type="molecule type" value="Genomic_DNA"/>
</dbReference>
<dbReference type="GO" id="GO:0006897">
    <property type="term" value="P:endocytosis"/>
    <property type="evidence" value="ECO:0007669"/>
    <property type="project" value="TreeGrafter"/>
</dbReference>
<feature type="region of interest" description="Disordered" evidence="2">
    <location>
        <begin position="309"/>
        <end position="331"/>
    </location>
</feature>
<comment type="similarity">
    <text evidence="1">Belongs to the HEATR5 family.</text>
</comment>
<dbReference type="Gene3D" id="1.25.10.10">
    <property type="entry name" value="Leucine-rich Repeat Variant"/>
    <property type="match status" value="1"/>
</dbReference>
<dbReference type="GO" id="GO:0005794">
    <property type="term" value="C:Golgi apparatus"/>
    <property type="evidence" value="ECO:0007669"/>
    <property type="project" value="TreeGrafter"/>
</dbReference>
<dbReference type="PANTHER" id="PTHR21663">
    <property type="entry name" value="HYPOTHETICAL HEAT DOMAIN-CONTAINING"/>
    <property type="match status" value="1"/>
</dbReference>
<evidence type="ECO:0000256" key="2">
    <source>
        <dbReference type="SAM" id="MobiDB-lite"/>
    </source>
</evidence>
<dbReference type="GO" id="GO:0008104">
    <property type="term" value="P:intracellular protein localization"/>
    <property type="evidence" value="ECO:0007669"/>
    <property type="project" value="TreeGrafter"/>
</dbReference>
<proteinExistence type="inferred from homology"/>
<dbReference type="Proteomes" id="UP001146120">
    <property type="component" value="Unassembled WGS sequence"/>
</dbReference>